<comment type="caution">
    <text evidence="5">The sequence shown here is derived from an EMBL/GenBank/DDBJ whole genome shotgun (WGS) entry which is preliminary data.</text>
</comment>
<organism evidence="5 6">
    <name type="scientific">Microlunatus endophyticus</name>
    <dbReference type="NCBI Taxonomy" id="1716077"/>
    <lineage>
        <taxon>Bacteria</taxon>
        <taxon>Bacillati</taxon>
        <taxon>Actinomycetota</taxon>
        <taxon>Actinomycetes</taxon>
        <taxon>Propionibacteriales</taxon>
        <taxon>Propionibacteriaceae</taxon>
        <taxon>Microlunatus</taxon>
    </lineage>
</organism>
<dbReference type="PANTHER" id="PTHR30055:SF235">
    <property type="entry name" value="TRANSCRIPTIONAL REGULATORY PROTEIN"/>
    <property type="match status" value="1"/>
</dbReference>
<evidence type="ECO:0000313" key="5">
    <source>
        <dbReference type="EMBL" id="GGL73811.1"/>
    </source>
</evidence>
<evidence type="ECO:0000256" key="3">
    <source>
        <dbReference type="SAM" id="MobiDB-lite"/>
    </source>
</evidence>
<evidence type="ECO:0000256" key="1">
    <source>
        <dbReference type="ARBA" id="ARBA00023125"/>
    </source>
</evidence>
<dbReference type="GO" id="GO:0003700">
    <property type="term" value="F:DNA-binding transcription factor activity"/>
    <property type="evidence" value="ECO:0007669"/>
    <property type="project" value="TreeGrafter"/>
</dbReference>
<dbReference type="InterPro" id="IPR001647">
    <property type="entry name" value="HTH_TetR"/>
</dbReference>
<feature type="DNA-binding region" description="H-T-H motif" evidence="2">
    <location>
        <begin position="42"/>
        <end position="61"/>
    </location>
</feature>
<dbReference type="PRINTS" id="PR00455">
    <property type="entry name" value="HTHTETR"/>
</dbReference>
<keyword evidence="1 2" id="KW-0238">DNA-binding</keyword>
<dbReference type="SUPFAM" id="SSF46689">
    <property type="entry name" value="Homeodomain-like"/>
    <property type="match status" value="1"/>
</dbReference>
<dbReference type="Gene3D" id="1.10.357.10">
    <property type="entry name" value="Tetracycline Repressor, domain 2"/>
    <property type="match status" value="1"/>
</dbReference>
<dbReference type="PROSITE" id="PS50977">
    <property type="entry name" value="HTH_TETR_2"/>
    <property type="match status" value="1"/>
</dbReference>
<feature type="region of interest" description="Disordered" evidence="3">
    <location>
        <begin position="1"/>
        <end position="22"/>
    </location>
</feature>
<gene>
    <name evidence="5" type="ORF">GCM10011575_35190</name>
</gene>
<feature type="domain" description="HTH tetR-type" evidence="4">
    <location>
        <begin position="19"/>
        <end position="79"/>
    </location>
</feature>
<dbReference type="Proteomes" id="UP000613840">
    <property type="component" value="Unassembled WGS sequence"/>
</dbReference>
<dbReference type="InterPro" id="IPR009057">
    <property type="entry name" value="Homeodomain-like_sf"/>
</dbReference>
<evidence type="ECO:0000256" key="2">
    <source>
        <dbReference type="PROSITE-ProRule" id="PRU00335"/>
    </source>
</evidence>
<protein>
    <submittedName>
        <fullName evidence="5">TetR family transcriptional regulator</fullName>
    </submittedName>
</protein>
<accession>A0A917SFL8</accession>
<reference evidence="5" key="1">
    <citation type="journal article" date="2014" name="Int. J. Syst. Evol. Microbiol.">
        <title>Complete genome sequence of Corynebacterium casei LMG S-19264T (=DSM 44701T), isolated from a smear-ripened cheese.</title>
        <authorList>
            <consortium name="US DOE Joint Genome Institute (JGI-PGF)"/>
            <person name="Walter F."/>
            <person name="Albersmeier A."/>
            <person name="Kalinowski J."/>
            <person name="Ruckert C."/>
        </authorList>
    </citation>
    <scope>NUCLEOTIDE SEQUENCE</scope>
    <source>
        <strain evidence="5">CGMCC 4.7306</strain>
    </source>
</reference>
<dbReference type="SUPFAM" id="SSF48498">
    <property type="entry name" value="Tetracyclin repressor-like, C-terminal domain"/>
    <property type="match status" value="1"/>
</dbReference>
<evidence type="ECO:0000313" key="6">
    <source>
        <dbReference type="Proteomes" id="UP000613840"/>
    </source>
</evidence>
<keyword evidence="6" id="KW-1185">Reference proteome</keyword>
<dbReference type="AlphaFoldDB" id="A0A917SFL8"/>
<proteinExistence type="predicted"/>
<name>A0A917SFL8_9ACTN</name>
<evidence type="ECO:0000259" key="4">
    <source>
        <dbReference type="PROSITE" id="PS50977"/>
    </source>
</evidence>
<dbReference type="InterPro" id="IPR036271">
    <property type="entry name" value="Tet_transcr_reg_TetR-rel_C_sf"/>
</dbReference>
<dbReference type="Pfam" id="PF17920">
    <property type="entry name" value="TetR_C_16"/>
    <property type="match status" value="1"/>
</dbReference>
<dbReference type="InterPro" id="IPR041678">
    <property type="entry name" value="TetR_C_16"/>
</dbReference>
<dbReference type="GO" id="GO:0000976">
    <property type="term" value="F:transcription cis-regulatory region binding"/>
    <property type="evidence" value="ECO:0007669"/>
    <property type="project" value="TreeGrafter"/>
</dbReference>
<dbReference type="EMBL" id="BMMZ01000009">
    <property type="protein sequence ID" value="GGL73811.1"/>
    <property type="molecule type" value="Genomic_DNA"/>
</dbReference>
<dbReference type="PANTHER" id="PTHR30055">
    <property type="entry name" value="HTH-TYPE TRANSCRIPTIONAL REGULATOR RUTR"/>
    <property type="match status" value="1"/>
</dbReference>
<dbReference type="InterPro" id="IPR050109">
    <property type="entry name" value="HTH-type_TetR-like_transc_reg"/>
</dbReference>
<dbReference type="Pfam" id="PF00440">
    <property type="entry name" value="TetR_N"/>
    <property type="match status" value="1"/>
</dbReference>
<sequence length="196" mass="21642">MSSGRHSPRTATRPLEEGTPTQRAIARAARELFERSGYEGTSVREIAAAAGVDAALVIRHYGSKEELFVRVIGFDEHFAPQLDGPLELVGTRLADYVLDPTHDRMRRTLTALLYASDHQNVRTDLQATMRRLLVDRLSARMHGADTVLRAWLVSAQLLGLVHSWDAVDTDHATAAQRTHVANLYGAAIQQLITPPT</sequence>
<dbReference type="RefSeq" id="WP_188896679.1">
    <property type="nucleotide sequence ID" value="NZ_BMMZ01000009.1"/>
</dbReference>
<reference evidence="5" key="2">
    <citation type="submission" date="2020-09" db="EMBL/GenBank/DDBJ databases">
        <authorList>
            <person name="Sun Q."/>
            <person name="Zhou Y."/>
        </authorList>
    </citation>
    <scope>NUCLEOTIDE SEQUENCE</scope>
    <source>
        <strain evidence="5">CGMCC 4.7306</strain>
    </source>
</reference>